<comment type="caution">
    <text evidence="2">The sequence shown here is derived from an EMBL/GenBank/DDBJ whole genome shotgun (WGS) entry which is preliminary data.</text>
</comment>
<evidence type="ECO:0000313" key="3">
    <source>
        <dbReference type="Proteomes" id="UP001501126"/>
    </source>
</evidence>
<sequence>MLVEITMKKIIIGKWYDLGTIEIAYLDGAIYYARLKKDETMTLDCLRKSIDFRKEYGIEDAYLILEFGEFSTTDLDTRLFSMNRTDEPFKAEAFITRNLAQKIIVDNYVKLNKRKIPFARFDSSDEAFSWIESLKKSEKSA</sequence>
<dbReference type="InterPro" id="IPR056695">
    <property type="entry name" value="DUF7793"/>
</dbReference>
<dbReference type="Pfam" id="PF25056">
    <property type="entry name" value="DUF7793"/>
    <property type="match status" value="1"/>
</dbReference>
<accession>A0ABN1MMQ3</accession>
<proteinExistence type="predicted"/>
<feature type="domain" description="DUF7793" evidence="1">
    <location>
        <begin position="27"/>
        <end position="135"/>
    </location>
</feature>
<evidence type="ECO:0000259" key="1">
    <source>
        <dbReference type="Pfam" id="PF25056"/>
    </source>
</evidence>
<dbReference type="EMBL" id="BAAAFH010000003">
    <property type="protein sequence ID" value="GAA0874196.1"/>
    <property type="molecule type" value="Genomic_DNA"/>
</dbReference>
<reference evidence="2 3" key="1">
    <citation type="journal article" date="2019" name="Int. J. Syst. Evol. Microbiol.">
        <title>The Global Catalogue of Microorganisms (GCM) 10K type strain sequencing project: providing services to taxonomists for standard genome sequencing and annotation.</title>
        <authorList>
            <consortium name="The Broad Institute Genomics Platform"/>
            <consortium name="The Broad Institute Genome Sequencing Center for Infectious Disease"/>
            <person name="Wu L."/>
            <person name="Ma J."/>
        </authorList>
    </citation>
    <scope>NUCLEOTIDE SEQUENCE [LARGE SCALE GENOMIC DNA]</scope>
    <source>
        <strain evidence="2 3">JCM 16083</strain>
    </source>
</reference>
<keyword evidence="3" id="KW-1185">Reference proteome</keyword>
<dbReference type="Proteomes" id="UP001501126">
    <property type="component" value="Unassembled WGS sequence"/>
</dbReference>
<gene>
    <name evidence="2" type="ORF">GCM10009118_06040</name>
</gene>
<name>A0ABN1MMQ3_9FLAO</name>
<organism evidence="2 3">
    <name type="scientific">Wandonia haliotis</name>
    <dbReference type="NCBI Taxonomy" id="574963"/>
    <lineage>
        <taxon>Bacteria</taxon>
        <taxon>Pseudomonadati</taxon>
        <taxon>Bacteroidota</taxon>
        <taxon>Flavobacteriia</taxon>
        <taxon>Flavobacteriales</taxon>
        <taxon>Crocinitomicaceae</taxon>
        <taxon>Wandonia</taxon>
    </lineage>
</organism>
<evidence type="ECO:0000313" key="2">
    <source>
        <dbReference type="EMBL" id="GAA0874196.1"/>
    </source>
</evidence>
<protein>
    <recommendedName>
        <fullName evidence="1">DUF7793 domain-containing protein</fullName>
    </recommendedName>
</protein>